<sequence length="123" mass="14163">MLPDDVKSRLAAAFVSTQHTIGTCKDLVIVIGSCPDSITRERIIEVLINVMEIMNQQRLEDVDVHAIEDGIIILSELQKYIYTKCLSRERYFKDSLDFILKSLNYVKKMINADRDDELEIQEA</sequence>
<dbReference type="Proteomes" id="UP001050691">
    <property type="component" value="Unassembled WGS sequence"/>
</dbReference>
<dbReference type="AlphaFoldDB" id="A0AAV5AGI7"/>
<comment type="caution">
    <text evidence="1">The sequence shown here is derived from an EMBL/GenBank/DDBJ whole genome shotgun (WGS) entry which is preliminary data.</text>
</comment>
<reference evidence="1" key="1">
    <citation type="submission" date="2021-10" db="EMBL/GenBank/DDBJ databases">
        <title>De novo Genome Assembly of Clathrus columnatus (Basidiomycota, Fungi) Using Illumina and Nanopore Sequence Data.</title>
        <authorList>
            <person name="Ogiso-Tanaka E."/>
            <person name="Itagaki H."/>
            <person name="Hosoya T."/>
            <person name="Hosaka K."/>
        </authorList>
    </citation>
    <scope>NUCLEOTIDE SEQUENCE</scope>
    <source>
        <strain evidence="1">MO-923</strain>
    </source>
</reference>
<evidence type="ECO:0000313" key="2">
    <source>
        <dbReference type="Proteomes" id="UP001050691"/>
    </source>
</evidence>
<keyword evidence="2" id="KW-1185">Reference proteome</keyword>
<evidence type="ECO:0000313" key="1">
    <source>
        <dbReference type="EMBL" id="GJJ13754.1"/>
    </source>
</evidence>
<dbReference type="EMBL" id="BPWL01000009">
    <property type="protein sequence ID" value="GJJ13754.1"/>
    <property type="molecule type" value="Genomic_DNA"/>
</dbReference>
<protein>
    <submittedName>
        <fullName evidence="1">Uncharacterized protein</fullName>
    </submittedName>
</protein>
<proteinExistence type="predicted"/>
<organism evidence="1 2">
    <name type="scientific">Clathrus columnatus</name>
    <dbReference type="NCBI Taxonomy" id="1419009"/>
    <lineage>
        <taxon>Eukaryota</taxon>
        <taxon>Fungi</taxon>
        <taxon>Dikarya</taxon>
        <taxon>Basidiomycota</taxon>
        <taxon>Agaricomycotina</taxon>
        <taxon>Agaricomycetes</taxon>
        <taxon>Phallomycetidae</taxon>
        <taxon>Phallales</taxon>
        <taxon>Clathraceae</taxon>
        <taxon>Clathrus</taxon>
    </lineage>
</organism>
<accession>A0AAV5AGI7</accession>
<name>A0AAV5AGI7_9AGAM</name>
<gene>
    <name evidence="1" type="ORF">Clacol_008010</name>
</gene>